<accession>A0A4R2P197</accession>
<dbReference type="PROSITE" id="PS50043">
    <property type="entry name" value="HTH_LUXR_2"/>
    <property type="match status" value="1"/>
</dbReference>
<dbReference type="CDD" id="cd17535">
    <property type="entry name" value="REC_NarL-like"/>
    <property type="match status" value="1"/>
</dbReference>
<evidence type="ECO:0000256" key="2">
    <source>
        <dbReference type="ARBA" id="ARBA00023125"/>
    </source>
</evidence>
<dbReference type="RefSeq" id="WP_132792744.1">
    <property type="nucleotide sequence ID" value="NZ_SLXM01000001.1"/>
</dbReference>
<evidence type="ECO:0000256" key="3">
    <source>
        <dbReference type="PROSITE-ProRule" id="PRU00169"/>
    </source>
</evidence>
<organism evidence="6 7">
    <name type="scientific">Tenacibaculum skagerrakense</name>
    <dbReference type="NCBI Taxonomy" id="186571"/>
    <lineage>
        <taxon>Bacteria</taxon>
        <taxon>Pseudomonadati</taxon>
        <taxon>Bacteroidota</taxon>
        <taxon>Flavobacteriia</taxon>
        <taxon>Flavobacteriales</taxon>
        <taxon>Flavobacteriaceae</taxon>
        <taxon>Tenacibaculum</taxon>
    </lineage>
</organism>
<keyword evidence="1 3" id="KW-0597">Phosphoprotein</keyword>
<dbReference type="PROSITE" id="PS50110">
    <property type="entry name" value="RESPONSE_REGULATORY"/>
    <property type="match status" value="1"/>
</dbReference>
<feature type="modified residue" description="4-aspartylphosphate" evidence="3">
    <location>
        <position position="57"/>
    </location>
</feature>
<dbReference type="SUPFAM" id="SSF52172">
    <property type="entry name" value="CheY-like"/>
    <property type="match status" value="1"/>
</dbReference>
<reference evidence="6 7" key="1">
    <citation type="submission" date="2019-03" db="EMBL/GenBank/DDBJ databases">
        <title>Genomic Encyclopedia of Type Strains, Phase IV (KMG-IV): sequencing the most valuable type-strain genomes for metagenomic binning, comparative biology and taxonomic classification.</title>
        <authorList>
            <person name="Goeker M."/>
        </authorList>
    </citation>
    <scope>NUCLEOTIDE SEQUENCE [LARGE SCALE GENOMIC DNA]</scope>
    <source>
        <strain evidence="6 7">DSM 14836</strain>
    </source>
</reference>
<evidence type="ECO:0000256" key="1">
    <source>
        <dbReference type="ARBA" id="ARBA00022553"/>
    </source>
</evidence>
<dbReference type="CDD" id="cd06170">
    <property type="entry name" value="LuxR_C_like"/>
    <property type="match status" value="1"/>
</dbReference>
<feature type="domain" description="HTH luxR-type" evidence="4">
    <location>
        <begin position="152"/>
        <end position="217"/>
    </location>
</feature>
<dbReference type="Proteomes" id="UP000294564">
    <property type="component" value="Unassembled WGS sequence"/>
</dbReference>
<evidence type="ECO:0000313" key="7">
    <source>
        <dbReference type="Proteomes" id="UP000294564"/>
    </source>
</evidence>
<dbReference type="InterPro" id="IPR016032">
    <property type="entry name" value="Sig_transdc_resp-reg_C-effctor"/>
</dbReference>
<evidence type="ECO:0000259" key="4">
    <source>
        <dbReference type="PROSITE" id="PS50043"/>
    </source>
</evidence>
<proteinExistence type="predicted"/>
<dbReference type="SMART" id="SM00448">
    <property type="entry name" value="REC"/>
    <property type="match status" value="1"/>
</dbReference>
<dbReference type="EMBL" id="SLXM01000001">
    <property type="protein sequence ID" value="TCP28453.1"/>
    <property type="molecule type" value="Genomic_DNA"/>
</dbReference>
<protein>
    <submittedName>
        <fullName evidence="6">LuxR family two component transcriptional regulator</fullName>
    </submittedName>
</protein>
<keyword evidence="7" id="KW-1185">Reference proteome</keyword>
<dbReference type="Gene3D" id="3.40.50.2300">
    <property type="match status" value="1"/>
</dbReference>
<evidence type="ECO:0000313" key="6">
    <source>
        <dbReference type="EMBL" id="TCP28453.1"/>
    </source>
</evidence>
<dbReference type="Pfam" id="PF00196">
    <property type="entry name" value="GerE"/>
    <property type="match status" value="1"/>
</dbReference>
<dbReference type="GO" id="GO:0006355">
    <property type="term" value="P:regulation of DNA-templated transcription"/>
    <property type="evidence" value="ECO:0007669"/>
    <property type="project" value="InterPro"/>
</dbReference>
<dbReference type="GO" id="GO:0003677">
    <property type="term" value="F:DNA binding"/>
    <property type="evidence" value="ECO:0007669"/>
    <property type="project" value="UniProtKB-KW"/>
</dbReference>
<dbReference type="PRINTS" id="PR00038">
    <property type="entry name" value="HTHLUXR"/>
</dbReference>
<dbReference type="GO" id="GO:0000160">
    <property type="term" value="P:phosphorelay signal transduction system"/>
    <property type="evidence" value="ECO:0007669"/>
    <property type="project" value="InterPro"/>
</dbReference>
<feature type="domain" description="Response regulatory" evidence="5">
    <location>
        <begin position="6"/>
        <end position="122"/>
    </location>
</feature>
<dbReference type="Pfam" id="PF00072">
    <property type="entry name" value="Response_reg"/>
    <property type="match status" value="1"/>
</dbReference>
<dbReference type="AlphaFoldDB" id="A0A4R2P197"/>
<sequence>MRDKIRVHIADDHEVVIEGVSALINTDDSIQVEGYSLTGKDVVEWFKNNKADVLILDINMPKLDGIGVLKTFRNRSFQQKTIILSGLSDPKIVQEMIALGANGFIEKGSASEHIIQAIKAVHRGEQYYSDEIKDSLFDLYINESKTDEAIKSSVADEPLTEREIEVLKLITQELSTAEIADKLNITVKTIETHRRNLYKKLKVKNVVGLAIYAVKNNIV</sequence>
<dbReference type="InterPro" id="IPR011006">
    <property type="entry name" value="CheY-like_superfamily"/>
</dbReference>
<dbReference type="SUPFAM" id="SSF46894">
    <property type="entry name" value="C-terminal effector domain of the bipartite response regulators"/>
    <property type="match status" value="1"/>
</dbReference>
<dbReference type="InterPro" id="IPR000792">
    <property type="entry name" value="Tscrpt_reg_LuxR_C"/>
</dbReference>
<dbReference type="OrthoDB" id="9795108at2"/>
<dbReference type="PANTHER" id="PTHR43214:SF43">
    <property type="entry name" value="TWO-COMPONENT RESPONSE REGULATOR"/>
    <property type="match status" value="1"/>
</dbReference>
<comment type="caution">
    <text evidence="6">The sequence shown here is derived from an EMBL/GenBank/DDBJ whole genome shotgun (WGS) entry which is preliminary data.</text>
</comment>
<name>A0A4R2P197_9FLAO</name>
<dbReference type="SMART" id="SM00421">
    <property type="entry name" value="HTH_LUXR"/>
    <property type="match status" value="1"/>
</dbReference>
<gene>
    <name evidence="6" type="ORF">EV195_101631</name>
</gene>
<dbReference type="PANTHER" id="PTHR43214">
    <property type="entry name" value="TWO-COMPONENT RESPONSE REGULATOR"/>
    <property type="match status" value="1"/>
</dbReference>
<evidence type="ECO:0000259" key="5">
    <source>
        <dbReference type="PROSITE" id="PS50110"/>
    </source>
</evidence>
<dbReference type="InterPro" id="IPR039420">
    <property type="entry name" value="WalR-like"/>
</dbReference>
<dbReference type="InterPro" id="IPR058245">
    <property type="entry name" value="NreC/VraR/RcsB-like_REC"/>
</dbReference>
<dbReference type="InterPro" id="IPR001789">
    <property type="entry name" value="Sig_transdc_resp-reg_receiver"/>
</dbReference>
<keyword evidence="2" id="KW-0238">DNA-binding</keyword>